<feature type="transmembrane region" description="Helical" evidence="2">
    <location>
        <begin position="199"/>
        <end position="219"/>
    </location>
</feature>
<feature type="transmembrane region" description="Helical" evidence="2">
    <location>
        <begin position="42"/>
        <end position="63"/>
    </location>
</feature>
<feature type="transmembrane region" description="Helical" evidence="2">
    <location>
        <begin position="928"/>
        <end position="947"/>
    </location>
</feature>
<protein>
    <recommendedName>
        <fullName evidence="3">FH2 domain-containing protein</fullName>
    </recommendedName>
</protein>
<dbReference type="InterPro" id="IPR051425">
    <property type="entry name" value="Formin_Homology"/>
</dbReference>
<dbReference type="EMBL" id="CAUYUJ010018226">
    <property type="protein sequence ID" value="CAK0881768.1"/>
    <property type="molecule type" value="Genomic_DNA"/>
</dbReference>
<dbReference type="InterPro" id="IPR015425">
    <property type="entry name" value="FH2_Formin"/>
</dbReference>
<feature type="compositionally biased region" description="Low complexity" evidence="1">
    <location>
        <begin position="308"/>
        <end position="317"/>
    </location>
</feature>
<feature type="transmembrane region" description="Helical" evidence="2">
    <location>
        <begin position="111"/>
        <end position="129"/>
    </location>
</feature>
<dbReference type="SUPFAM" id="SSF103473">
    <property type="entry name" value="MFS general substrate transporter"/>
    <property type="match status" value="1"/>
</dbReference>
<feature type="transmembrane region" description="Helical" evidence="2">
    <location>
        <begin position="1078"/>
        <end position="1098"/>
    </location>
</feature>
<feature type="region of interest" description="Disordered" evidence="1">
    <location>
        <begin position="308"/>
        <end position="341"/>
    </location>
</feature>
<feature type="transmembrane region" description="Helical" evidence="2">
    <location>
        <begin position="226"/>
        <end position="247"/>
    </location>
</feature>
<feature type="compositionally biased region" description="Low complexity" evidence="1">
    <location>
        <begin position="1578"/>
        <end position="1593"/>
    </location>
</feature>
<feature type="compositionally biased region" description="Low complexity" evidence="1">
    <location>
        <begin position="324"/>
        <end position="341"/>
    </location>
</feature>
<evidence type="ECO:0000259" key="3">
    <source>
        <dbReference type="PROSITE" id="PS51444"/>
    </source>
</evidence>
<organism evidence="4 5">
    <name type="scientific">Prorocentrum cordatum</name>
    <dbReference type="NCBI Taxonomy" id="2364126"/>
    <lineage>
        <taxon>Eukaryota</taxon>
        <taxon>Sar</taxon>
        <taxon>Alveolata</taxon>
        <taxon>Dinophyceae</taxon>
        <taxon>Prorocentrales</taxon>
        <taxon>Prorocentraceae</taxon>
        <taxon>Prorocentrum</taxon>
    </lineage>
</organism>
<keyword evidence="2" id="KW-0812">Transmembrane</keyword>
<evidence type="ECO:0000313" key="4">
    <source>
        <dbReference type="EMBL" id="CAK0881768.1"/>
    </source>
</evidence>
<feature type="region of interest" description="Disordered" evidence="1">
    <location>
        <begin position="1578"/>
        <end position="1598"/>
    </location>
</feature>
<dbReference type="SMART" id="SM00498">
    <property type="entry name" value="FH2"/>
    <property type="match status" value="1"/>
</dbReference>
<feature type="domain" description="FH2" evidence="3">
    <location>
        <begin position="1168"/>
        <end position="1586"/>
    </location>
</feature>
<feature type="transmembrane region" description="Helical" evidence="2">
    <location>
        <begin position="809"/>
        <end position="829"/>
    </location>
</feature>
<feature type="region of interest" description="Disordered" evidence="1">
    <location>
        <begin position="1196"/>
        <end position="1228"/>
    </location>
</feature>
<gene>
    <name evidence="4" type="ORF">PCOR1329_LOCUS64505</name>
</gene>
<accession>A0ABN9W9H9</accession>
<feature type="transmembrane region" description="Helical" evidence="2">
    <location>
        <begin position="141"/>
        <end position="166"/>
    </location>
</feature>
<keyword evidence="2" id="KW-1133">Transmembrane helix</keyword>
<dbReference type="Pfam" id="PF02181">
    <property type="entry name" value="FH2"/>
    <property type="match status" value="1"/>
</dbReference>
<feature type="transmembrane region" description="Helical" evidence="2">
    <location>
        <begin position="645"/>
        <end position="665"/>
    </location>
</feature>
<evidence type="ECO:0000256" key="1">
    <source>
        <dbReference type="SAM" id="MobiDB-lite"/>
    </source>
</evidence>
<feature type="transmembrane region" description="Helical" evidence="2">
    <location>
        <begin position="953"/>
        <end position="972"/>
    </location>
</feature>
<dbReference type="SUPFAM" id="SSF101447">
    <property type="entry name" value="Formin homology 2 domain (FH2 domain)"/>
    <property type="match status" value="1"/>
</dbReference>
<dbReference type="Proteomes" id="UP001189429">
    <property type="component" value="Unassembled WGS sequence"/>
</dbReference>
<feature type="region of interest" description="Disordered" evidence="1">
    <location>
        <begin position="358"/>
        <end position="422"/>
    </location>
</feature>
<keyword evidence="5" id="KW-1185">Reference proteome</keyword>
<name>A0ABN9W9H9_9DINO</name>
<feature type="non-terminal residue" evidence="4">
    <location>
        <position position="1675"/>
    </location>
</feature>
<sequence>MGPLIMGRVGVSKSQKLLILLPVLPVALASFAASFWLSRRLGEVRVLKLGLLAATLFALAVVFCHEVWQLIVVFCLFLAPSFVSFVATVRIKSALVALDEQGTVQGLTTGVGKGAAVAGIMFFGWLLHASTEGGKDLEGGMFPPFFAMAGVEGLALLLASTLPLLVPSCDGVKGTPSQEKLVRSETSELSESSGSTTCIHIYTYSYIYMYTCIYIYICIYNYTHIYIYFYTYIYTYMYIYIYIYTYIHIYTYTYICAGDGFDATDLLRHLQEKEGYEILDIFECTKGARFPVARRLWLENAEDHTSAEAGAAGEAGAPAGGQGSPRAAPEEAQGAEGAAEAQSAQACVQVSVEPWTVLSSPPAPPAPLRQPAAGKAKGKGAPPAPKGKAAAVAPPPPGKRGGKGVSGPGRPPAPKAKGGSAVASVKVSHTQPPFGKKLHWRLLPAEAVGDTIFEELHPWGEVVPPLDTRQLQRLLAPPPAPSALGARAPEAEPTSKLVMCVNLYWVLIVGTTAVAVSYCNSALVALGLSAGCQFCASAFVATEMMWWLPNVGVNWVFGAEALQPFRHAHKGGMGGAPTSVRASLWQMPYQLTAMRQARVSRVRGYWLDPLIYAITYACSARRGAVATNLAVGFWPSDSLELCSTALTFVGMLLYFDFMSFLLHWAMHTRVLYRRYHKEHHDVRHLSPWANDIESDAEGLLNVFMCKATTVILAAWLGLLQERPWLIVAFYAFTKWYGVMEHLNMTLPPLHILVRWKQAEPTSNLVMCVNLYWVLIVGTTAVAVSYCNSALVALAVGFWPSDSLELCSTALTFVGMLLYFDFMSFLLHWAMHTRVLYRRYHKEHHDVRHLSPWANDIESDAEGLLNVFMCKATTVILAAWLGLLQERPWLIVAFYAFTKWYGVMEHLNMTLPPLHILLRWKQAEPTSKLVMCVNLYWVLIVGTTAVAVSYCNSALVALGLSAGCQFCASAFVATEMMWWLPNVGVNWVFGAEALQPFRHDHKGGMGGAPTSVRASLWQMPYQLTAMRQARVSRVRGYWLDPLIYAITYACSARRGAVVATNLAVGFWPSDSLELCSTALTFVGMLLYFDFMSFLLHWAMHTRVLYRRYHKEHHDVRHLSPWANDIESDAEGLLNVFMCKATTVILAAWLGLLQERPWLIVAFYAFTKWYGVMEHLNMTLPPLHILLRWKQDGPAWRPGKEADRLDPTHECQPVKAGGPEATRRASAASGGAAAAPRSRCILDAKRAQNFAIVLRQVTMPTDQLADVLKWMRLSHPVSPEMLEHILDNLATPLAECAELAAYDGPPEPLRDVERQLLPLARLPRLKARLQSIIFGKRVPELHGRLLERVRALLAACSQVRSSAALRRVFMTVLRVGNYLNHGVDAPDAGGGVEVRGFTVESLLKLRDFRSTAQGTTALHCVALHLLPADPRLPDQLREVLDPVTGGASVGGGVADLSEEVLRFKCEIEQVQSEIERFGDCYRQAGTPPEGPGPLESLQRLVDDAGELSRGLEGEIGDALNEAWGLLQYFGERRGGPPGGWNEESYGAVEKFFSTIREFAVSFAECWREVRDQQRKMKPEAAAAAPAAVGSSPRAADLTSRPVRATRAAAAVTLGNQAALLTAPGGEPQKPRRPFPAAIGAYGVAPAALLAAEAAAIRRRKVGQAPSDAGALMAAEKG</sequence>
<dbReference type="Gene3D" id="1.20.58.2220">
    <property type="entry name" value="Formin, FH2 domain"/>
    <property type="match status" value="1"/>
</dbReference>
<feature type="compositionally biased region" description="Basic and acidic residues" evidence="1">
    <location>
        <begin position="1196"/>
        <end position="1207"/>
    </location>
</feature>
<dbReference type="InterPro" id="IPR036259">
    <property type="entry name" value="MFS_trans_sf"/>
</dbReference>
<evidence type="ECO:0000313" key="5">
    <source>
        <dbReference type="Proteomes" id="UP001189429"/>
    </source>
</evidence>
<dbReference type="Pfam" id="PF04116">
    <property type="entry name" value="FA_hydroxylase"/>
    <property type="match status" value="3"/>
</dbReference>
<dbReference type="InterPro" id="IPR006694">
    <property type="entry name" value="Fatty_acid_hydroxylase"/>
</dbReference>
<feature type="transmembrane region" description="Helical" evidence="2">
    <location>
        <begin position="764"/>
        <end position="797"/>
    </location>
</feature>
<feature type="compositionally biased region" description="Low complexity" evidence="1">
    <location>
        <begin position="369"/>
        <end position="392"/>
    </location>
</feature>
<dbReference type="PANTHER" id="PTHR45725">
    <property type="entry name" value="FORMIN HOMOLOGY 2 FAMILY MEMBER"/>
    <property type="match status" value="1"/>
</dbReference>
<dbReference type="PANTHER" id="PTHR45725:SF1">
    <property type="entry name" value="DISHEVELLED ASSOCIATED ACTIVATOR OF MORPHOGENESIS, ISOFORM D"/>
    <property type="match status" value="1"/>
</dbReference>
<dbReference type="InterPro" id="IPR042201">
    <property type="entry name" value="FH2_Formin_sf"/>
</dbReference>
<comment type="caution">
    <text evidence="4">The sequence shown here is derived from an EMBL/GenBank/DDBJ whole genome shotgun (WGS) entry which is preliminary data.</text>
</comment>
<dbReference type="PROSITE" id="PS51444">
    <property type="entry name" value="FH2"/>
    <property type="match status" value="1"/>
</dbReference>
<keyword evidence="2" id="KW-0472">Membrane</keyword>
<reference evidence="4" key="1">
    <citation type="submission" date="2023-10" db="EMBL/GenBank/DDBJ databases">
        <authorList>
            <person name="Chen Y."/>
            <person name="Shah S."/>
            <person name="Dougan E. K."/>
            <person name="Thang M."/>
            <person name="Chan C."/>
        </authorList>
    </citation>
    <scope>NUCLEOTIDE SEQUENCE [LARGE SCALE GENOMIC DNA]</scope>
</reference>
<feature type="transmembrane region" description="Helical" evidence="2">
    <location>
        <begin position="70"/>
        <end position="91"/>
    </location>
</feature>
<evidence type="ECO:0000256" key="2">
    <source>
        <dbReference type="SAM" id="Phobius"/>
    </source>
</evidence>
<proteinExistence type="predicted"/>
<dbReference type="Gene3D" id="1.20.1250.20">
    <property type="entry name" value="MFS general substrate transporter like domains"/>
    <property type="match status" value="1"/>
</dbReference>